<dbReference type="GO" id="GO:0003677">
    <property type="term" value="F:DNA binding"/>
    <property type="evidence" value="ECO:0007669"/>
    <property type="project" value="InterPro"/>
</dbReference>
<dbReference type="SUPFAM" id="SSF47413">
    <property type="entry name" value="lambda repressor-like DNA-binding domains"/>
    <property type="match status" value="1"/>
</dbReference>
<comment type="caution">
    <text evidence="2">The sequence shown here is derived from an EMBL/GenBank/DDBJ whole genome shotgun (WGS) entry which is preliminary data.</text>
</comment>
<dbReference type="EMBL" id="JAAEEH010000042">
    <property type="protein sequence ID" value="NDL68484.1"/>
    <property type="molecule type" value="Genomic_DNA"/>
</dbReference>
<organism evidence="2 3">
    <name type="scientific">Anaerotalea alkaliphila</name>
    <dbReference type="NCBI Taxonomy" id="2662126"/>
    <lineage>
        <taxon>Bacteria</taxon>
        <taxon>Bacillati</taxon>
        <taxon>Bacillota</taxon>
        <taxon>Clostridia</taxon>
        <taxon>Eubacteriales</taxon>
        <taxon>Anaerotalea</taxon>
    </lineage>
</organism>
<dbReference type="InterPro" id="IPR010982">
    <property type="entry name" value="Lambda_DNA-bd_dom_sf"/>
</dbReference>
<dbReference type="RefSeq" id="WP_162371208.1">
    <property type="nucleotide sequence ID" value="NZ_JAAEEH010000042.1"/>
</dbReference>
<sequence length="78" mass="8660">MNNLKIIRESNSLTLTDMAASIGISVQRYNAYEKGLRRLPPDIAIKVSTVYGKTLDYIYANELNDTFKNGSNCKKGSA</sequence>
<dbReference type="CDD" id="cd00093">
    <property type="entry name" value="HTH_XRE"/>
    <property type="match status" value="1"/>
</dbReference>
<dbReference type="Pfam" id="PF01381">
    <property type="entry name" value="HTH_3"/>
    <property type="match status" value="1"/>
</dbReference>
<name>A0A7X5HXH9_9FIRM</name>
<dbReference type="AlphaFoldDB" id="A0A7X5HXH9"/>
<dbReference type="Proteomes" id="UP000461585">
    <property type="component" value="Unassembled WGS sequence"/>
</dbReference>
<proteinExistence type="predicted"/>
<evidence type="ECO:0000313" key="2">
    <source>
        <dbReference type="EMBL" id="NDL68484.1"/>
    </source>
</evidence>
<accession>A0A7X5HXH9</accession>
<reference evidence="2 3" key="1">
    <citation type="submission" date="2020-01" db="EMBL/GenBank/DDBJ databases">
        <title>Anaeroalcalibacter tamaniensis gen. nov., sp. nov., moderately halophilic strictly anaerobic fermenter bacterium from mud volcano of Taman peninsula.</title>
        <authorList>
            <person name="Frolova A."/>
            <person name="Merkel A.Y."/>
            <person name="Slobodkin A.I."/>
        </authorList>
    </citation>
    <scope>NUCLEOTIDE SEQUENCE [LARGE SCALE GENOMIC DNA]</scope>
    <source>
        <strain evidence="2 3">F-3ap</strain>
    </source>
</reference>
<gene>
    <name evidence="2" type="ORF">GXN74_12130</name>
</gene>
<protein>
    <submittedName>
        <fullName evidence="2">Helix-turn-helix transcriptional regulator</fullName>
    </submittedName>
</protein>
<keyword evidence="3" id="KW-1185">Reference proteome</keyword>
<evidence type="ECO:0000259" key="1">
    <source>
        <dbReference type="PROSITE" id="PS50943"/>
    </source>
</evidence>
<dbReference type="Gene3D" id="1.10.260.40">
    <property type="entry name" value="lambda repressor-like DNA-binding domains"/>
    <property type="match status" value="1"/>
</dbReference>
<dbReference type="InterPro" id="IPR001387">
    <property type="entry name" value="Cro/C1-type_HTH"/>
</dbReference>
<feature type="domain" description="HTH cro/C1-type" evidence="1">
    <location>
        <begin position="4"/>
        <end position="58"/>
    </location>
</feature>
<dbReference type="PROSITE" id="PS50943">
    <property type="entry name" value="HTH_CROC1"/>
    <property type="match status" value="1"/>
</dbReference>
<dbReference type="SMART" id="SM00530">
    <property type="entry name" value="HTH_XRE"/>
    <property type="match status" value="1"/>
</dbReference>
<evidence type="ECO:0000313" key="3">
    <source>
        <dbReference type="Proteomes" id="UP000461585"/>
    </source>
</evidence>